<evidence type="ECO:0000313" key="2">
    <source>
        <dbReference type="Proteomes" id="UP000800041"/>
    </source>
</evidence>
<name>A0A6G1GJT4_9PEZI</name>
<dbReference type="AlphaFoldDB" id="A0A6G1GJT4"/>
<gene>
    <name evidence="1" type="ORF">K402DRAFT_250163</name>
</gene>
<dbReference type="EMBL" id="ML977206">
    <property type="protein sequence ID" value="KAF1981171.1"/>
    <property type="molecule type" value="Genomic_DNA"/>
</dbReference>
<proteinExistence type="predicted"/>
<protein>
    <submittedName>
        <fullName evidence="1">Uncharacterized protein</fullName>
    </submittedName>
</protein>
<reference evidence="1" key="1">
    <citation type="journal article" date="2020" name="Stud. Mycol.">
        <title>101 Dothideomycetes genomes: a test case for predicting lifestyles and emergence of pathogens.</title>
        <authorList>
            <person name="Haridas S."/>
            <person name="Albert R."/>
            <person name="Binder M."/>
            <person name="Bloem J."/>
            <person name="Labutti K."/>
            <person name="Salamov A."/>
            <person name="Andreopoulos B."/>
            <person name="Baker S."/>
            <person name="Barry K."/>
            <person name="Bills G."/>
            <person name="Bluhm B."/>
            <person name="Cannon C."/>
            <person name="Castanera R."/>
            <person name="Culley D."/>
            <person name="Daum C."/>
            <person name="Ezra D."/>
            <person name="Gonzalez J."/>
            <person name="Henrissat B."/>
            <person name="Kuo A."/>
            <person name="Liang C."/>
            <person name="Lipzen A."/>
            <person name="Lutzoni F."/>
            <person name="Magnuson J."/>
            <person name="Mondo S."/>
            <person name="Nolan M."/>
            <person name="Ohm R."/>
            <person name="Pangilinan J."/>
            <person name="Park H.-J."/>
            <person name="Ramirez L."/>
            <person name="Alfaro M."/>
            <person name="Sun H."/>
            <person name="Tritt A."/>
            <person name="Yoshinaga Y."/>
            <person name="Zwiers L.-H."/>
            <person name="Turgeon B."/>
            <person name="Goodwin S."/>
            <person name="Spatafora J."/>
            <person name="Crous P."/>
            <person name="Grigoriev I."/>
        </authorList>
    </citation>
    <scope>NUCLEOTIDE SEQUENCE</scope>
    <source>
        <strain evidence="1">CBS 113979</strain>
    </source>
</reference>
<evidence type="ECO:0000313" key="1">
    <source>
        <dbReference type="EMBL" id="KAF1981171.1"/>
    </source>
</evidence>
<organism evidence="1 2">
    <name type="scientific">Aulographum hederae CBS 113979</name>
    <dbReference type="NCBI Taxonomy" id="1176131"/>
    <lineage>
        <taxon>Eukaryota</taxon>
        <taxon>Fungi</taxon>
        <taxon>Dikarya</taxon>
        <taxon>Ascomycota</taxon>
        <taxon>Pezizomycotina</taxon>
        <taxon>Dothideomycetes</taxon>
        <taxon>Pleosporomycetidae</taxon>
        <taxon>Aulographales</taxon>
        <taxon>Aulographaceae</taxon>
    </lineage>
</organism>
<dbReference type="Proteomes" id="UP000800041">
    <property type="component" value="Unassembled WGS sequence"/>
</dbReference>
<keyword evidence="2" id="KW-1185">Reference proteome</keyword>
<accession>A0A6G1GJT4</accession>
<sequence length="151" mass="16527">MLLPALRQKLCKSTRSTQPFEAKTLGSRGCHTRIWNSVDHGRWAGALQPQACCGRPREPNPREGGCIFIVLCKTLAESAFLRRRSLETSACRRRRSASVCGCSLNDLTCRGGVGRVEAAVFAYLNRSISQDPGEDPGLLLNSITAHIAFPQ</sequence>